<dbReference type="AlphaFoldDB" id="A0AAE1BBV4"/>
<keyword evidence="8" id="KW-0378">Hydrolase</keyword>
<dbReference type="Proteomes" id="UP001283361">
    <property type="component" value="Unassembled WGS sequence"/>
</dbReference>
<evidence type="ECO:0000256" key="13">
    <source>
        <dbReference type="SAM" id="MobiDB-lite"/>
    </source>
</evidence>
<evidence type="ECO:0000256" key="12">
    <source>
        <dbReference type="ARBA" id="ARBA00023242"/>
    </source>
</evidence>
<dbReference type="GO" id="GO:0000398">
    <property type="term" value="P:mRNA splicing, via spliceosome"/>
    <property type="evidence" value="ECO:0007669"/>
    <property type="project" value="TreeGrafter"/>
</dbReference>
<evidence type="ECO:0000256" key="4">
    <source>
        <dbReference type="ARBA" id="ARBA00004123"/>
    </source>
</evidence>
<comment type="subcellular location">
    <subcellularLocation>
        <location evidence="4">Nucleus</location>
    </subcellularLocation>
</comment>
<dbReference type="InterPro" id="IPR029052">
    <property type="entry name" value="Metallo-depent_PP-like"/>
</dbReference>
<sequence length="728" mass="80012">MHRINRGFSCENVPAFDSLKRKLLNSTYSDMTRYLELSQPSSHPIKMRIAVEGCCHGELDKIYDTVTELERQKGFKVDLLIICGDFQAVRNFDDLQAMAVPQKYQKLNTFYKYYNGEKTAPVLTVFIGGNHEASNYMQELPYGGWVARNIYYMGYAGIIQVGGVRIGGISGIYKGHDFNKGHFERPPYERDTVRSVYHVRNLEVFRLKQVSRHTDIFISHDWPQGIYHNGDTETLLRIKPFFKQEIEENKLGARPLADLLTHLQPSYWFAAHLHVKFAAHVEHKPGVGDSKAKSTRFLALDKCLPHRNFLQVLDIPHKQEQGLKIKLDPEWLTILRSTDHLLKLTPGNVYMPGPGGRERYDFTVSDEELKDTLKTFGGDMTLPENFEQTSAPILGLPSQQMKHGGRRPLTVQVNPQTTLLCTMLEITDPNAKILGKTSQQLLDESSASPAGSLSGGSDNPPDDEEGNESGRELPSMIDSSVDISVSSTSNSPPLGEQSGWDSFHTANESLGESRLSLPSSASTPLKSNDNNRSSLILPAPSAVSGVADDDEELLSILSAQKNKDTSNSSKKDISAACQRTEESVEVSDQGPPSSLQSNNNGLKQDAAVVSAMVNSDLPTSSSTSTSTNQVQVWNLSTALISSNSCESSKSILKAERNSLGMSGLNLSSDLSSVSSPASPSFSSAIKRASPVVCGGLKPTVSAEERSEPSPTVKKLKRRNVSMYSEPPQ</sequence>
<feature type="region of interest" description="Disordered" evidence="13">
    <location>
        <begin position="440"/>
        <end position="533"/>
    </location>
</feature>
<feature type="compositionally biased region" description="Basic and acidic residues" evidence="13">
    <location>
        <begin position="562"/>
        <end position="573"/>
    </location>
</feature>
<evidence type="ECO:0000259" key="14">
    <source>
        <dbReference type="SMART" id="SM01124"/>
    </source>
</evidence>
<comment type="cofactor">
    <cofactor evidence="2">
        <name>Zn(2+)</name>
        <dbReference type="ChEBI" id="CHEBI:29105"/>
    </cofactor>
</comment>
<dbReference type="SMART" id="SM01124">
    <property type="entry name" value="DBR1"/>
    <property type="match status" value="1"/>
</dbReference>
<reference evidence="15" key="1">
    <citation type="journal article" date="2023" name="G3 (Bethesda)">
        <title>A reference genome for the long-term kleptoplast-retaining sea slug Elysia crispata morphotype clarki.</title>
        <authorList>
            <person name="Eastman K.E."/>
            <person name="Pendleton A.L."/>
            <person name="Shaikh M.A."/>
            <person name="Suttiyut T."/>
            <person name="Ogas R."/>
            <person name="Tomko P."/>
            <person name="Gavelis G."/>
            <person name="Widhalm J.R."/>
            <person name="Wisecaver J.H."/>
        </authorList>
    </citation>
    <scope>NUCLEOTIDE SEQUENCE</scope>
    <source>
        <strain evidence="15">ECLA1</strain>
    </source>
</reference>
<dbReference type="GO" id="GO:0008419">
    <property type="term" value="F:RNA lariat debranching enzyme activity"/>
    <property type="evidence" value="ECO:0007669"/>
    <property type="project" value="TreeGrafter"/>
</dbReference>
<keyword evidence="16" id="KW-1185">Reference proteome</keyword>
<name>A0AAE1BBV4_9GAST</name>
<keyword evidence="9" id="KW-0862">Zinc</keyword>
<comment type="cofactor">
    <cofactor evidence="1">
        <name>Mn(2+)</name>
        <dbReference type="ChEBI" id="CHEBI:29035"/>
    </cofactor>
</comment>
<evidence type="ECO:0000313" key="16">
    <source>
        <dbReference type="Proteomes" id="UP001283361"/>
    </source>
</evidence>
<evidence type="ECO:0000256" key="6">
    <source>
        <dbReference type="ARBA" id="ARBA00022664"/>
    </source>
</evidence>
<evidence type="ECO:0000256" key="5">
    <source>
        <dbReference type="ARBA" id="ARBA00006045"/>
    </source>
</evidence>
<feature type="region of interest" description="Disordered" evidence="13">
    <location>
        <begin position="697"/>
        <end position="728"/>
    </location>
</feature>
<dbReference type="Gene3D" id="3.60.21.10">
    <property type="match status" value="1"/>
</dbReference>
<dbReference type="PANTHER" id="PTHR12849:SF0">
    <property type="entry name" value="LARIAT DEBRANCHING ENZYME"/>
    <property type="match status" value="1"/>
</dbReference>
<dbReference type="FunFam" id="3.60.21.10:FF:000035">
    <property type="entry name" value="Lariat debranching enzyme"/>
    <property type="match status" value="1"/>
</dbReference>
<gene>
    <name evidence="15" type="ORF">RRG08_060106</name>
</gene>
<dbReference type="GO" id="GO:0005634">
    <property type="term" value="C:nucleus"/>
    <property type="evidence" value="ECO:0007669"/>
    <property type="project" value="UniProtKB-SubCell"/>
</dbReference>
<accession>A0AAE1BBV4</accession>
<evidence type="ECO:0000256" key="1">
    <source>
        <dbReference type="ARBA" id="ARBA00001936"/>
    </source>
</evidence>
<evidence type="ECO:0000256" key="2">
    <source>
        <dbReference type="ARBA" id="ARBA00001947"/>
    </source>
</evidence>
<feature type="compositionally biased region" description="Polar residues" evidence="13">
    <location>
        <begin position="504"/>
        <end position="533"/>
    </location>
</feature>
<keyword evidence="10" id="KW-0408">Iron</keyword>
<organism evidence="15 16">
    <name type="scientific">Elysia crispata</name>
    <name type="common">lettuce slug</name>
    <dbReference type="NCBI Taxonomy" id="231223"/>
    <lineage>
        <taxon>Eukaryota</taxon>
        <taxon>Metazoa</taxon>
        <taxon>Spiralia</taxon>
        <taxon>Lophotrochozoa</taxon>
        <taxon>Mollusca</taxon>
        <taxon>Gastropoda</taxon>
        <taxon>Heterobranchia</taxon>
        <taxon>Euthyneura</taxon>
        <taxon>Panpulmonata</taxon>
        <taxon>Sacoglossa</taxon>
        <taxon>Placobranchoidea</taxon>
        <taxon>Plakobranchidae</taxon>
        <taxon>Elysia</taxon>
    </lineage>
</organism>
<dbReference type="PANTHER" id="PTHR12849">
    <property type="entry name" value="RNA LARIAT DEBRANCHING ENZYME"/>
    <property type="match status" value="1"/>
</dbReference>
<evidence type="ECO:0000256" key="9">
    <source>
        <dbReference type="ARBA" id="ARBA00022833"/>
    </source>
</evidence>
<keyword evidence="7" id="KW-0479">Metal-binding</keyword>
<dbReference type="EMBL" id="JAWDGP010000184">
    <property type="protein sequence ID" value="KAK3803134.1"/>
    <property type="molecule type" value="Genomic_DNA"/>
</dbReference>
<evidence type="ECO:0000256" key="7">
    <source>
        <dbReference type="ARBA" id="ARBA00022723"/>
    </source>
</evidence>
<dbReference type="InterPro" id="IPR004843">
    <property type="entry name" value="Calcineurin-like_PHP"/>
</dbReference>
<protein>
    <recommendedName>
        <fullName evidence="14">Lariat debranching enzyme C-terminal domain-containing protein</fullName>
    </recommendedName>
</protein>
<dbReference type="GO" id="GO:0046872">
    <property type="term" value="F:metal ion binding"/>
    <property type="evidence" value="ECO:0007669"/>
    <property type="project" value="UniProtKB-KW"/>
</dbReference>
<evidence type="ECO:0000256" key="8">
    <source>
        <dbReference type="ARBA" id="ARBA00022801"/>
    </source>
</evidence>
<dbReference type="InterPro" id="IPR007708">
    <property type="entry name" value="DBR1_C"/>
</dbReference>
<keyword evidence="11" id="KW-0464">Manganese</keyword>
<dbReference type="CDD" id="cd00844">
    <property type="entry name" value="MPP_Dbr1_N"/>
    <property type="match status" value="1"/>
</dbReference>
<feature type="compositionally biased region" description="Low complexity" evidence="13">
    <location>
        <begin position="445"/>
        <end position="457"/>
    </location>
</feature>
<comment type="similarity">
    <text evidence="5">Belongs to the lariat debranching enzyme family.</text>
</comment>
<evidence type="ECO:0000256" key="3">
    <source>
        <dbReference type="ARBA" id="ARBA00001954"/>
    </source>
</evidence>
<feature type="region of interest" description="Disordered" evidence="13">
    <location>
        <begin position="562"/>
        <end position="600"/>
    </location>
</feature>
<dbReference type="Pfam" id="PF00149">
    <property type="entry name" value="Metallophos"/>
    <property type="match status" value="1"/>
</dbReference>
<evidence type="ECO:0000313" key="15">
    <source>
        <dbReference type="EMBL" id="KAK3803134.1"/>
    </source>
</evidence>
<dbReference type="SUPFAM" id="SSF56300">
    <property type="entry name" value="Metallo-dependent phosphatases"/>
    <property type="match status" value="1"/>
</dbReference>
<keyword evidence="12" id="KW-0539">Nucleus</keyword>
<evidence type="ECO:0000256" key="10">
    <source>
        <dbReference type="ARBA" id="ARBA00023004"/>
    </source>
</evidence>
<comment type="caution">
    <text evidence="15">The sequence shown here is derived from an EMBL/GenBank/DDBJ whole genome shotgun (WGS) entry which is preliminary data.</text>
</comment>
<feature type="domain" description="Lariat debranching enzyme C-terminal" evidence="14">
    <location>
        <begin position="281"/>
        <end position="430"/>
    </location>
</feature>
<feature type="compositionally biased region" description="Low complexity" evidence="13">
    <location>
        <begin position="475"/>
        <end position="491"/>
    </location>
</feature>
<dbReference type="InterPro" id="IPR041816">
    <property type="entry name" value="Dbr1_N"/>
</dbReference>
<feature type="compositionally biased region" description="Polar residues" evidence="13">
    <location>
        <begin position="590"/>
        <end position="600"/>
    </location>
</feature>
<comment type="cofactor">
    <cofactor evidence="3">
        <name>Fe(2+)</name>
        <dbReference type="ChEBI" id="CHEBI:29033"/>
    </cofactor>
</comment>
<dbReference type="Pfam" id="PF05011">
    <property type="entry name" value="DBR1"/>
    <property type="match status" value="1"/>
</dbReference>
<proteinExistence type="inferred from homology"/>
<keyword evidence="6" id="KW-0507">mRNA processing</keyword>
<evidence type="ECO:0000256" key="11">
    <source>
        <dbReference type="ARBA" id="ARBA00023211"/>
    </source>
</evidence>